<accession>A0ABR5H0M8</accession>
<gene>
    <name evidence="1" type="ORF">QR79_23855</name>
</gene>
<comment type="caution">
    <text evidence="1">The sequence shown here is derived from an EMBL/GenBank/DDBJ whole genome shotgun (WGS) entry which is preliminary data.</text>
</comment>
<dbReference type="EMBL" id="JTHG01000260">
    <property type="protein sequence ID" value="KMO15775.1"/>
    <property type="molecule type" value="Genomic_DNA"/>
</dbReference>
<sequence>MPRLTNISKQNVEVKVGIKDGAAQQEVIRPGETKLVNCASDDPWLLALLNANAVTTEDKRVAKAVEAAAAPSA</sequence>
<keyword evidence="2" id="KW-1185">Reference proteome</keyword>
<protein>
    <submittedName>
        <fullName evidence="1">Uncharacterized protein</fullName>
    </submittedName>
</protein>
<evidence type="ECO:0000313" key="2">
    <source>
        <dbReference type="Proteomes" id="UP000036471"/>
    </source>
</evidence>
<organism evidence="1 2">
    <name type="scientific">Methylobacterium indicum</name>
    <dbReference type="NCBI Taxonomy" id="1775910"/>
    <lineage>
        <taxon>Bacteria</taxon>
        <taxon>Pseudomonadati</taxon>
        <taxon>Pseudomonadota</taxon>
        <taxon>Alphaproteobacteria</taxon>
        <taxon>Hyphomicrobiales</taxon>
        <taxon>Methylobacteriaceae</taxon>
        <taxon>Methylobacterium</taxon>
    </lineage>
</organism>
<proteinExistence type="predicted"/>
<dbReference type="Proteomes" id="UP000036471">
    <property type="component" value="Unassembled WGS sequence"/>
</dbReference>
<name>A0ABR5H0M8_9HYPH</name>
<evidence type="ECO:0000313" key="1">
    <source>
        <dbReference type="EMBL" id="KMO15775.1"/>
    </source>
</evidence>
<reference evidence="1 2" key="1">
    <citation type="submission" date="2014-11" db="EMBL/GenBank/DDBJ databases">
        <title>Comparative genomics of Methylobacterium species.</title>
        <authorList>
            <person name="Chaudhry V."/>
            <person name="Patil P.B."/>
        </authorList>
    </citation>
    <scope>NUCLEOTIDE SEQUENCE [LARGE SCALE GENOMIC DNA]</scope>
    <source>
        <strain evidence="1 2">SE3.6</strain>
    </source>
</reference>